<feature type="non-terminal residue" evidence="1">
    <location>
        <position position="1"/>
    </location>
</feature>
<sequence>QCLLHIGPCIQFSPFEISKLTTIPINKPTPNITPHSIPKKPWIFPLSQVQGAGKRITSTVKSYLESYFLVGNMNKTDRMTAKNIVEQLRILAEEGEISFEDIPEVVKVANWITWYAASLKKHIAETAIEENGTTRNLNKRKR</sequence>
<organism evidence="1 2">
    <name type="scientific">Gigaspora margarita</name>
    <dbReference type="NCBI Taxonomy" id="4874"/>
    <lineage>
        <taxon>Eukaryota</taxon>
        <taxon>Fungi</taxon>
        <taxon>Fungi incertae sedis</taxon>
        <taxon>Mucoromycota</taxon>
        <taxon>Glomeromycotina</taxon>
        <taxon>Glomeromycetes</taxon>
        <taxon>Diversisporales</taxon>
        <taxon>Gigasporaceae</taxon>
        <taxon>Gigaspora</taxon>
    </lineage>
</organism>
<proteinExistence type="predicted"/>
<comment type="caution">
    <text evidence="1">The sequence shown here is derived from an EMBL/GenBank/DDBJ whole genome shotgun (WGS) entry which is preliminary data.</text>
</comment>
<keyword evidence="2" id="KW-1185">Reference proteome</keyword>
<accession>A0ABN7WKB4</accession>
<dbReference type="Proteomes" id="UP000789901">
    <property type="component" value="Unassembled WGS sequence"/>
</dbReference>
<protein>
    <submittedName>
        <fullName evidence="1">6845_t:CDS:1</fullName>
    </submittedName>
</protein>
<dbReference type="EMBL" id="CAJVQB010048915">
    <property type="protein sequence ID" value="CAG8834227.1"/>
    <property type="molecule type" value="Genomic_DNA"/>
</dbReference>
<gene>
    <name evidence="1" type="ORF">GMARGA_LOCUS31948</name>
</gene>
<evidence type="ECO:0000313" key="2">
    <source>
        <dbReference type="Proteomes" id="UP000789901"/>
    </source>
</evidence>
<name>A0ABN7WKB4_GIGMA</name>
<evidence type="ECO:0000313" key="1">
    <source>
        <dbReference type="EMBL" id="CAG8834227.1"/>
    </source>
</evidence>
<reference evidence="1 2" key="1">
    <citation type="submission" date="2021-06" db="EMBL/GenBank/DDBJ databases">
        <authorList>
            <person name="Kallberg Y."/>
            <person name="Tangrot J."/>
            <person name="Rosling A."/>
        </authorList>
    </citation>
    <scope>NUCLEOTIDE SEQUENCE [LARGE SCALE GENOMIC DNA]</scope>
    <source>
        <strain evidence="1 2">120-4 pot B 10/14</strain>
    </source>
</reference>